<feature type="region of interest" description="Disordered" evidence="16">
    <location>
        <begin position="349"/>
        <end position="429"/>
    </location>
</feature>
<keyword evidence="12" id="KW-0804">Transcription</keyword>
<name>A0A6P7WV82_9AMPH</name>
<evidence type="ECO:0000256" key="7">
    <source>
        <dbReference type="ARBA" id="ARBA00022989"/>
    </source>
</evidence>
<evidence type="ECO:0000256" key="16">
    <source>
        <dbReference type="SAM" id="MobiDB-lite"/>
    </source>
</evidence>
<dbReference type="Gene3D" id="1.20.5.170">
    <property type="match status" value="1"/>
</dbReference>
<comment type="similarity">
    <text evidence="2">Belongs to the bZIP family. ATF subfamily.</text>
</comment>
<keyword evidence="18" id="KW-1185">Reference proteome</keyword>
<keyword evidence="8" id="KW-0805">Transcription regulation</keyword>
<dbReference type="SMART" id="SM00338">
    <property type="entry name" value="BRLZ"/>
    <property type="match status" value="1"/>
</dbReference>
<dbReference type="FunFam" id="1.20.5.170:FF:000042">
    <property type="entry name" value="Cyclic AMP-responsive element-binding protein 3-like protein 3"/>
    <property type="match status" value="1"/>
</dbReference>
<dbReference type="AlphaFoldDB" id="A0A6P7WV82"/>
<keyword evidence="9" id="KW-0238">DNA-binding</keyword>
<evidence type="ECO:0000313" key="19">
    <source>
        <dbReference type="RefSeq" id="XP_030044272.1"/>
    </source>
</evidence>
<dbReference type="RefSeq" id="XP_030044273.1">
    <property type="nucleotide sequence ID" value="XM_030188413.1"/>
</dbReference>
<keyword evidence="14" id="KW-0539">Nucleus</keyword>
<comment type="subcellular location">
    <subcellularLocation>
        <location evidence="1">Endoplasmic reticulum membrane</location>
        <topology evidence="1">Single-pass type II membrane protein</topology>
    </subcellularLocation>
</comment>
<keyword evidence="13" id="KW-0325">Glycoprotein</keyword>
<dbReference type="InterPro" id="IPR046347">
    <property type="entry name" value="bZIP_sf"/>
</dbReference>
<accession>A0A6P7WV82</accession>
<evidence type="ECO:0000313" key="21">
    <source>
        <dbReference type="RefSeq" id="XP_030044274.1"/>
    </source>
</evidence>
<organism evidence="18 20">
    <name type="scientific">Microcaecilia unicolor</name>
    <dbReference type="NCBI Taxonomy" id="1415580"/>
    <lineage>
        <taxon>Eukaryota</taxon>
        <taxon>Metazoa</taxon>
        <taxon>Chordata</taxon>
        <taxon>Craniata</taxon>
        <taxon>Vertebrata</taxon>
        <taxon>Euteleostomi</taxon>
        <taxon>Amphibia</taxon>
        <taxon>Gymnophiona</taxon>
        <taxon>Siphonopidae</taxon>
        <taxon>Microcaecilia</taxon>
    </lineage>
</organism>
<dbReference type="GO" id="GO:0000981">
    <property type="term" value="F:DNA-binding transcription factor activity, RNA polymerase II-specific"/>
    <property type="evidence" value="ECO:0007669"/>
    <property type="project" value="TreeGrafter"/>
</dbReference>
<dbReference type="GO" id="GO:0000978">
    <property type="term" value="F:RNA polymerase II cis-regulatory region sequence-specific DNA binding"/>
    <property type="evidence" value="ECO:0007669"/>
    <property type="project" value="TreeGrafter"/>
</dbReference>
<dbReference type="GO" id="GO:0005789">
    <property type="term" value="C:endoplasmic reticulum membrane"/>
    <property type="evidence" value="ECO:0007669"/>
    <property type="project" value="UniProtKB-SubCell"/>
</dbReference>
<evidence type="ECO:0000256" key="9">
    <source>
        <dbReference type="ARBA" id="ARBA00023125"/>
    </source>
</evidence>
<dbReference type="PANTHER" id="PTHR45996">
    <property type="entry name" value="AGAP001464-PB"/>
    <property type="match status" value="1"/>
</dbReference>
<dbReference type="InterPro" id="IPR051381">
    <property type="entry name" value="CREB_ATF_subfamily"/>
</dbReference>
<evidence type="ECO:0000256" key="3">
    <source>
        <dbReference type="ARBA" id="ARBA00013878"/>
    </source>
</evidence>
<dbReference type="SUPFAM" id="SSF57959">
    <property type="entry name" value="Leucine zipper domain"/>
    <property type="match status" value="1"/>
</dbReference>
<feature type="coiled-coil region" evidence="15">
    <location>
        <begin position="249"/>
        <end position="283"/>
    </location>
</feature>
<evidence type="ECO:0000256" key="10">
    <source>
        <dbReference type="ARBA" id="ARBA00023136"/>
    </source>
</evidence>
<protein>
    <recommendedName>
        <fullName evidence="3">Cyclic AMP-responsive element-binding protein 3-like protein 4</fullName>
    </recommendedName>
</protein>
<feature type="compositionally biased region" description="Polar residues" evidence="16">
    <location>
        <begin position="416"/>
        <end position="426"/>
    </location>
</feature>
<reference evidence="19 20" key="1">
    <citation type="submission" date="2025-04" db="UniProtKB">
        <authorList>
            <consortium name="RefSeq"/>
        </authorList>
    </citation>
    <scope>IDENTIFICATION</scope>
</reference>
<evidence type="ECO:0000256" key="5">
    <source>
        <dbReference type="ARBA" id="ARBA00022824"/>
    </source>
</evidence>
<evidence type="ECO:0000259" key="17">
    <source>
        <dbReference type="PROSITE" id="PS50217"/>
    </source>
</evidence>
<keyword evidence="15" id="KW-0175">Coiled coil</keyword>
<evidence type="ECO:0000256" key="15">
    <source>
        <dbReference type="SAM" id="Coils"/>
    </source>
</evidence>
<dbReference type="RefSeq" id="XP_030044274.1">
    <property type="nucleotide sequence ID" value="XM_030188414.1"/>
</dbReference>
<keyword evidence="7" id="KW-1133">Transmembrane helix</keyword>
<dbReference type="PANTHER" id="PTHR45996:SF2">
    <property type="entry name" value="CYCLIC AMP-RESPONSIVE ELEMENT-BINDING PROTEIN 3-LIKE PROTEIN 4"/>
    <property type="match status" value="1"/>
</dbReference>
<evidence type="ECO:0000256" key="6">
    <source>
        <dbReference type="ARBA" id="ARBA00022968"/>
    </source>
</evidence>
<keyword evidence="6" id="KW-0735">Signal-anchor</keyword>
<keyword evidence="11" id="KW-0010">Activator</keyword>
<evidence type="ECO:0000256" key="1">
    <source>
        <dbReference type="ARBA" id="ARBA00004648"/>
    </source>
</evidence>
<dbReference type="Proteomes" id="UP000515156">
    <property type="component" value="Chromosome 14"/>
</dbReference>
<evidence type="ECO:0000313" key="20">
    <source>
        <dbReference type="RefSeq" id="XP_030044273.1"/>
    </source>
</evidence>
<dbReference type="Pfam" id="PF00170">
    <property type="entry name" value="bZIP_1"/>
    <property type="match status" value="1"/>
</dbReference>
<evidence type="ECO:0000256" key="12">
    <source>
        <dbReference type="ARBA" id="ARBA00023163"/>
    </source>
</evidence>
<dbReference type="OrthoDB" id="674948at2759"/>
<dbReference type="RefSeq" id="XP_030044272.1">
    <property type="nucleotide sequence ID" value="XM_030188412.1"/>
</dbReference>
<dbReference type="CTD" id="148327"/>
<evidence type="ECO:0000256" key="4">
    <source>
        <dbReference type="ARBA" id="ARBA00022692"/>
    </source>
</evidence>
<evidence type="ECO:0000256" key="14">
    <source>
        <dbReference type="ARBA" id="ARBA00023242"/>
    </source>
</evidence>
<evidence type="ECO:0000256" key="13">
    <source>
        <dbReference type="ARBA" id="ARBA00023180"/>
    </source>
</evidence>
<keyword evidence="4" id="KW-0812">Transmembrane</keyword>
<dbReference type="GO" id="GO:0005634">
    <property type="term" value="C:nucleus"/>
    <property type="evidence" value="ECO:0007669"/>
    <property type="project" value="TreeGrafter"/>
</dbReference>
<feature type="domain" description="BZIP" evidence="17">
    <location>
        <begin position="224"/>
        <end position="287"/>
    </location>
</feature>
<dbReference type="GeneID" id="115458445"/>
<keyword evidence="10" id="KW-0472">Membrane</keyword>
<feature type="region of interest" description="Disordered" evidence="16">
    <location>
        <begin position="78"/>
        <end position="107"/>
    </location>
</feature>
<evidence type="ECO:0000256" key="8">
    <source>
        <dbReference type="ARBA" id="ARBA00023015"/>
    </source>
</evidence>
<keyword evidence="5" id="KW-0256">Endoplasmic reticulum</keyword>
<gene>
    <name evidence="19 20 21" type="primary">CREB3L4</name>
</gene>
<sequence length="456" mass="50104">MEPGNQAFMGVLLDQSEEMFSDPDISTFPITDHLYGSSEKLLEDLESGGSTGLNDCEESDDLLKMIINPNAVYSSGIPIASPESDSGISEDPRSESPQHTDASQAQHKPAALYEVIYDIGDLGGLKKEVTENNFISIQLEDWNSSVLIPEACIVNELPPLPLSASSLLSLKSSSEQVAAAAAELKAVAALYPELLLTEEEKRLLSQEGVSLPSNLPLTKAEERILKKVRRKIRNKRSAQDSRRRKKEYIDGLENRVAACSVQNQELQKKVLELEKHNVTLITQLHRLQTLIKQTSTKAAQTSTCILILVFSLALLVFPSYSPFRWRSSVNEDGYKPIRAISRHILHEGDFSDVGETVPGEGSSPSQQDPEQSWKGPDAQKPADSKERDPSHAGLLLAPLPGEKSHNGSFTKPLGPKNQTGEIQVDSQAKENPMDLAWLARNNLNPDFGKPVHADEM</sequence>
<dbReference type="InterPro" id="IPR004827">
    <property type="entry name" value="bZIP"/>
</dbReference>
<evidence type="ECO:0000256" key="11">
    <source>
        <dbReference type="ARBA" id="ARBA00023159"/>
    </source>
</evidence>
<proteinExistence type="inferred from homology"/>
<evidence type="ECO:0000313" key="18">
    <source>
        <dbReference type="Proteomes" id="UP000515156"/>
    </source>
</evidence>
<dbReference type="KEGG" id="muo:115458445"/>
<feature type="compositionally biased region" description="Basic and acidic residues" evidence="16">
    <location>
        <begin position="380"/>
        <end position="390"/>
    </location>
</feature>
<evidence type="ECO:0000256" key="2">
    <source>
        <dbReference type="ARBA" id="ARBA00009050"/>
    </source>
</evidence>
<dbReference type="CDD" id="cd14689">
    <property type="entry name" value="bZIP_CREB3"/>
    <property type="match status" value="1"/>
</dbReference>
<dbReference type="PROSITE" id="PS50217">
    <property type="entry name" value="BZIP"/>
    <property type="match status" value="1"/>
</dbReference>